<dbReference type="Proteomes" id="UP000502756">
    <property type="component" value="Chromosome"/>
</dbReference>
<reference evidence="1 2" key="1">
    <citation type="submission" date="2020-05" db="EMBL/GenBank/DDBJ databases">
        <title>Genome sequencing of Spirosoma sp. TS118.</title>
        <authorList>
            <person name="Lee J.-H."/>
            <person name="Jeong S."/>
            <person name="Zhao L."/>
            <person name="Jung J.-H."/>
            <person name="Kim M.-K."/>
            <person name="Lim S."/>
        </authorList>
    </citation>
    <scope>NUCLEOTIDE SEQUENCE [LARGE SCALE GENOMIC DNA]</scope>
    <source>
        <strain evidence="1 2">TS118</strain>
    </source>
</reference>
<dbReference type="InterPro" id="IPR045459">
    <property type="entry name" value="DUF5908"/>
</dbReference>
<dbReference type="RefSeq" id="WP_171738971.1">
    <property type="nucleotide sequence ID" value="NZ_CP053435.1"/>
</dbReference>
<protein>
    <submittedName>
        <fullName evidence="1">Uncharacterized protein</fullName>
    </submittedName>
</protein>
<proteinExistence type="predicted"/>
<keyword evidence="2" id="KW-1185">Reference proteome</keyword>
<evidence type="ECO:0000313" key="1">
    <source>
        <dbReference type="EMBL" id="QJW89133.1"/>
    </source>
</evidence>
<dbReference type="KEGG" id="stae:HNV11_06875"/>
<organism evidence="1 2">
    <name type="scientific">Spirosoma taeanense</name>
    <dbReference type="NCBI Taxonomy" id="2735870"/>
    <lineage>
        <taxon>Bacteria</taxon>
        <taxon>Pseudomonadati</taxon>
        <taxon>Bacteroidota</taxon>
        <taxon>Cytophagia</taxon>
        <taxon>Cytophagales</taxon>
        <taxon>Cytophagaceae</taxon>
        <taxon>Spirosoma</taxon>
    </lineage>
</organism>
<dbReference type="EMBL" id="CP053435">
    <property type="protein sequence ID" value="QJW89133.1"/>
    <property type="molecule type" value="Genomic_DNA"/>
</dbReference>
<gene>
    <name evidence="1" type="ORF">HNV11_06875</name>
</gene>
<name>A0A6M5Y7Q4_9BACT</name>
<accession>A0A6M5Y7Q4</accession>
<sequence length="59" mass="6689">MPIEIRELVIRARVDETETASQTDSGNRRGGTLTRADREAIIAACVEQVMQMLEDKQER</sequence>
<dbReference type="Pfam" id="PF19265">
    <property type="entry name" value="DUF5908"/>
    <property type="match status" value="1"/>
</dbReference>
<dbReference type="AlphaFoldDB" id="A0A6M5Y7Q4"/>
<evidence type="ECO:0000313" key="2">
    <source>
        <dbReference type="Proteomes" id="UP000502756"/>
    </source>
</evidence>